<dbReference type="InterPro" id="IPR011234">
    <property type="entry name" value="Fumarylacetoacetase-like_C"/>
</dbReference>
<dbReference type="RefSeq" id="WP_146397847.1">
    <property type="nucleotide sequence ID" value="NZ_SJPQ01000001.1"/>
</dbReference>
<dbReference type="EC" id="4.3.2.3" evidence="5"/>
<evidence type="ECO:0000313" key="6">
    <source>
        <dbReference type="Proteomes" id="UP000315440"/>
    </source>
</evidence>
<dbReference type="InterPro" id="IPR051121">
    <property type="entry name" value="FAH"/>
</dbReference>
<feature type="domain" description="Fumarylacetoacetase-like C-terminal" evidence="3">
    <location>
        <begin position="56"/>
        <end position="264"/>
    </location>
</feature>
<evidence type="ECO:0000256" key="1">
    <source>
        <dbReference type="ARBA" id="ARBA00010211"/>
    </source>
</evidence>
<evidence type="ECO:0000256" key="2">
    <source>
        <dbReference type="ARBA" id="ARBA00022723"/>
    </source>
</evidence>
<keyword evidence="6" id="KW-1185">Reference proteome</keyword>
<evidence type="ECO:0000259" key="3">
    <source>
        <dbReference type="Pfam" id="PF01557"/>
    </source>
</evidence>
<comment type="similarity">
    <text evidence="1">Belongs to the FAH family.</text>
</comment>
<dbReference type="OrthoDB" id="9805307at2"/>
<dbReference type="EMBL" id="SJPQ01000001">
    <property type="protein sequence ID" value="TWT90718.1"/>
    <property type="molecule type" value="Genomic_DNA"/>
</dbReference>
<reference evidence="5 6" key="1">
    <citation type="submission" date="2019-02" db="EMBL/GenBank/DDBJ databases">
        <title>Deep-cultivation of Planctomycetes and their phenomic and genomic characterization uncovers novel biology.</title>
        <authorList>
            <person name="Wiegand S."/>
            <person name="Jogler M."/>
            <person name="Boedeker C."/>
            <person name="Pinto D."/>
            <person name="Vollmers J."/>
            <person name="Rivas-Marin E."/>
            <person name="Kohn T."/>
            <person name="Peeters S.H."/>
            <person name="Heuer A."/>
            <person name="Rast P."/>
            <person name="Oberbeckmann S."/>
            <person name="Bunk B."/>
            <person name="Jeske O."/>
            <person name="Meyerdierks A."/>
            <person name="Storesund J.E."/>
            <person name="Kallscheuer N."/>
            <person name="Luecker S."/>
            <person name="Lage O.M."/>
            <person name="Pohl T."/>
            <person name="Merkel B.J."/>
            <person name="Hornburger P."/>
            <person name="Mueller R.-W."/>
            <person name="Bruemmer F."/>
            <person name="Labrenz M."/>
            <person name="Spormann A.M."/>
            <person name="Op Den Camp H."/>
            <person name="Overmann J."/>
            <person name="Amann R."/>
            <person name="Jetten M.S.M."/>
            <person name="Mascher T."/>
            <person name="Medema M.H."/>
            <person name="Devos D.P."/>
            <person name="Kaster A.-K."/>
            <person name="Ovreas L."/>
            <person name="Rohde M."/>
            <person name="Galperin M.Y."/>
            <person name="Jogler C."/>
        </authorList>
    </citation>
    <scope>NUCLEOTIDE SEQUENCE [LARGE SCALE GENOMIC DNA]</scope>
    <source>
        <strain evidence="5 6">Mal64</strain>
    </source>
</reference>
<dbReference type="GO" id="GO:0019752">
    <property type="term" value="P:carboxylic acid metabolic process"/>
    <property type="evidence" value="ECO:0007669"/>
    <property type="project" value="UniProtKB-ARBA"/>
</dbReference>
<dbReference type="Gene3D" id="3.90.850.10">
    <property type="entry name" value="Fumarylacetoacetase-like, C-terminal domain"/>
    <property type="match status" value="1"/>
</dbReference>
<comment type="caution">
    <text evidence="5">The sequence shown here is derived from an EMBL/GenBank/DDBJ whole genome shotgun (WGS) entry which is preliminary data.</text>
</comment>
<gene>
    <name evidence="5" type="ORF">Mal64_11130</name>
</gene>
<feature type="domain" description="Rv2993c-like N-terminal" evidence="4">
    <location>
        <begin position="1"/>
        <end position="41"/>
    </location>
</feature>
<proteinExistence type="inferred from homology"/>
<dbReference type="PANTHER" id="PTHR42796:SF4">
    <property type="entry name" value="FUMARYLACETOACETATE HYDROLASE DOMAIN-CONTAINING PROTEIN 2A"/>
    <property type="match status" value="1"/>
</dbReference>
<dbReference type="Pfam" id="PF10370">
    <property type="entry name" value="Rv2993c-like_N"/>
    <property type="match status" value="1"/>
</dbReference>
<dbReference type="Proteomes" id="UP000315440">
    <property type="component" value="Unassembled WGS sequence"/>
</dbReference>
<keyword evidence="2" id="KW-0479">Metal-binding</keyword>
<dbReference type="PANTHER" id="PTHR42796">
    <property type="entry name" value="FUMARYLACETOACETATE HYDROLASE DOMAIN-CONTAINING PROTEIN 2A-RELATED"/>
    <property type="match status" value="1"/>
</dbReference>
<evidence type="ECO:0000259" key="4">
    <source>
        <dbReference type="Pfam" id="PF10370"/>
    </source>
</evidence>
<dbReference type="GO" id="GO:0046872">
    <property type="term" value="F:metal ion binding"/>
    <property type="evidence" value="ECO:0007669"/>
    <property type="project" value="UniProtKB-KW"/>
</dbReference>
<dbReference type="FunFam" id="3.90.850.10:FF:000002">
    <property type="entry name" value="2-hydroxyhepta-2,4-diene-1,7-dioate isomerase"/>
    <property type="match status" value="1"/>
</dbReference>
<dbReference type="InterPro" id="IPR018833">
    <property type="entry name" value="Rv2993c-like_N"/>
</dbReference>
<dbReference type="GO" id="GO:0016853">
    <property type="term" value="F:isomerase activity"/>
    <property type="evidence" value="ECO:0007669"/>
    <property type="project" value="UniProtKB-ARBA"/>
</dbReference>
<accession>A0A5C5ZUJ7</accession>
<evidence type="ECO:0000313" key="5">
    <source>
        <dbReference type="EMBL" id="TWT90718.1"/>
    </source>
</evidence>
<keyword evidence="5" id="KW-0456">Lyase</keyword>
<dbReference type="AlphaFoldDB" id="A0A5C5ZUJ7"/>
<name>A0A5C5ZUJ7_9BACT</name>
<dbReference type="Pfam" id="PF01557">
    <property type="entry name" value="FAA_hydrolase"/>
    <property type="match status" value="1"/>
</dbReference>
<protein>
    <submittedName>
        <fullName evidence="5">Ureidoglycolate lyase</fullName>
        <ecNumber evidence="5">4.3.2.3</ecNumber>
    </submittedName>
</protein>
<dbReference type="InterPro" id="IPR036663">
    <property type="entry name" value="Fumarylacetoacetase_C_sf"/>
</dbReference>
<dbReference type="SUPFAM" id="SSF56529">
    <property type="entry name" value="FAH"/>
    <property type="match status" value="1"/>
</dbReference>
<dbReference type="GO" id="GO:0050385">
    <property type="term" value="F:ureidoglycolate lyase activity"/>
    <property type="evidence" value="ECO:0007669"/>
    <property type="project" value="UniProtKB-EC"/>
</dbReference>
<organism evidence="5 6">
    <name type="scientific">Pseudobythopirellula maris</name>
    <dbReference type="NCBI Taxonomy" id="2527991"/>
    <lineage>
        <taxon>Bacteria</taxon>
        <taxon>Pseudomonadati</taxon>
        <taxon>Planctomycetota</taxon>
        <taxon>Planctomycetia</taxon>
        <taxon>Pirellulales</taxon>
        <taxon>Lacipirellulaceae</taxon>
        <taxon>Pseudobythopirellula</taxon>
    </lineage>
</organism>
<sequence length="276" mass="29849">MKIVRFLDPQGAVQYGLREPDGGVTLAEGDPYSGLRDTRQSAEVASPLPPIAPAAILCIGLNYAKHAEETGAKRPEFPVVFMKTPSAATATGAPIELPRRLRSNEVDYEAELAVVIGKPCKNASRDNALDYVLGYTCGNDVSARDWQKRGGGGQWCRGKTFDTFAPLGPWIVTTDEIPNPNNLSIASRLNGETVQDAHTSDMIFDVPTLIEFLSASVTLAPGTVILTGTPSGVGMARDPQLWLKPSDEIVVEIERIGRLSNPVVEERAEQLDHRDL</sequence>